<dbReference type="GO" id="GO:0061630">
    <property type="term" value="F:ubiquitin protein ligase activity"/>
    <property type="evidence" value="ECO:0007669"/>
    <property type="project" value="UniProtKB-UniRule"/>
</dbReference>
<keyword evidence="4" id="KW-1185">Reference proteome</keyword>
<feature type="region of interest" description="Disordered" evidence="2">
    <location>
        <begin position="916"/>
        <end position="989"/>
    </location>
</feature>
<comment type="similarity">
    <text evidence="1">Belongs to the LTN1 family.</text>
</comment>
<evidence type="ECO:0000313" key="3">
    <source>
        <dbReference type="EMBL" id="EZG44375.1"/>
    </source>
</evidence>
<dbReference type="VEuPathDB" id="CryptoDB:GNI_148180"/>
<sequence length="1758" mass="191953">MKKEGRSAVSNIFAAFAGTSGDPPTAGEIYEVSEQVVIDDILSCLDGLQKKSAKTRLRWATELLSHCKDLEAPERSRESVSRIIDGIRGDFIHVFKRSGEVPETDFRVLLNLLDAFVVLNKFCPLVTKKEHGVLVMSTLMIFREVPHKPLNQLASKITKGVSSKQSLLPAVLDHLVTHQKVKLQSYESSKHDDSICQLASAGFKAIAAVYETMVSGTHHGAGESELCRQDLLDSSLEFAYEYGKSSHPSELKLASIMLASALCQMLSSRRSTDGAGSTDGSPEATYPEKLLLLMKRLYTEESEIITCERLSFIAMLWNFATNPSAGPGSPSTEISTTFGPVVIDKCLSLVRHAIDSQKTTLFVQVAKTLKALHIDSSLMMKTNIHLNPLPKGTNVSCRTAFIIVYLIALFKQCHHDLLLTNLLSSTDHSASVPRIILPSDRHINESIRHEQYYKDLWQGIQILASSWPEWIARIQNLVSGTDSFNSNNKETYNKEAHGSGTADLHSYSYLPVIKDAVYSASVYVERFVKPLCFDYSLVLRKTSEDILRQSPGSSVTLQGVLAVLSSIAESRATNGEVAESVERSMERYLEKYLEDAANELNDDVFKIVQHLMSLQGSPSLQTKMHDRLERLPDPWTQLDWIVKLKLQSAPQAPLELLDLMATRQLKSETAEKVAVQLMNLLHNTPFVSTPLVSTSLVGDQGVGLGVGGVAKRRELNNPRVGPFVQDLASIPETKEEMQSLLKGLEKAVDDTACIDDRIERLSPLIIAYLALGGGCFPDSQFLNDWITKTLLHKLSIDAKTAFVEECVLNTAPCSCLSELAALAVPSQSVWDAIYSKCTCVRQLLVLFQTTPHCADLSGSVYPLARLFRRTMVLSNQLQTVDGDAAERELTQQQKAELFDAFKSYVTNDCAIASQSHTAPRKPLAVSEPVAASQSPTSGPTSGPASDPISDPTISGPTISGPTTSGPTTSDPTTSGPTSGSMATSKFTSEPERREFALAAFSALTEFIEIHELNKEIRMLPSRDMGFSAALLYLVDVCFTPDDQGQRDIVWAADVLAASVDTPLTSVDTPASLETFDPNILGDDSGRSKGRAVDLQTLSAAMVLVENGKLAESYDVILASLSRLRQLGGAIHDVVGVLFTFHIVPELLGLADETCSAMEAKVFFHVARAVCESIYSSPASSSWNRALELVLAWSGDVVLPRVVQAQTPSDVVPAAANDDLENAQNALKLFVQDLLEALFQISQQTSESGLGNGPDSGPEQTSESFSLGGRNRNQMDQDAERATVRESASEADGTIEADPEDHTAAGLHGLTSSKAAATDRQECMLAFLAKFPVNRLPLGDLTAAGLYAVYNQVVRRCVEQSTTEHVEGGERSSASQKRANVQSFLLLLRALYGPVVADCLLGCLLEREDAAQQGLLARLLAAHVLPSLEMDLAAPTAWLRDADSYSFCAGSPFLGTVVSKFDAFALFIQQVWCCPPSSFCPGDEVTGSALSPRFLSPRSQSPDSEPGSEQAPSSRSMQSPRSAQSSTYLDELVTDELVAVVEGRTLLDIVTLFVATVHHHAETVTVLCRVAPVVFWRETTISKSCRRYLTPIIERKGNEAYAKRLAEQVQMLQRVSDTNVVCNFVDHANAHFQIWDSEDFREACLEINITINNRTIPLSLPKISISSDVKVPVDTMKFGIIRLLKSDAASNFLLGPVIGTGSQTIVVAVARLVDEFRSKFQGTEDCVICYSRLHATTKEAPTKECEFCQNKFHKECLKQ</sequence>
<evidence type="ECO:0000256" key="2">
    <source>
        <dbReference type="SAM" id="MobiDB-lite"/>
    </source>
</evidence>
<feature type="compositionally biased region" description="Polar residues" evidence="2">
    <location>
        <begin position="1257"/>
        <end position="1271"/>
    </location>
</feature>
<dbReference type="GO" id="GO:0008270">
    <property type="term" value="F:zinc ion binding"/>
    <property type="evidence" value="ECO:0007669"/>
    <property type="project" value="UniProtKB-KW"/>
</dbReference>
<comment type="catalytic activity">
    <reaction evidence="1">
        <text>S-ubiquitinyl-[E2 ubiquitin-conjugating enzyme]-L-cysteine + [acceptor protein]-L-lysine = [E2 ubiquitin-conjugating enzyme]-L-cysteine + N(6)-ubiquitinyl-[acceptor protein]-L-lysine.</text>
        <dbReference type="EC" id="2.3.2.27"/>
    </reaction>
</comment>
<dbReference type="GeneID" id="22915181"/>
<protein>
    <recommendedName>
        <fullName evidence="1">E3 ubiquitin-protein ligase listerin</fullName>
        <ecNumber evidence="1">2.3.2.27</ecNumber>
    </recommendedName>
    <alternativeName>
        <fullName evidence="1">RING-type E3 ubiquitin transferase listerin</fullName>
    </alternativeName>
</protein>
<comment type="pathway">
    <text evidence="1">Protein modification; protein ubiquitination.</text>
</comment>
<comment type="function">
    <text evidence="1">E3 ubiquitin-protein ligase. Component of the ribosome quality control complex (RQC), a ribosome-associated complex that mediates ubiquitination and extraction of incompletely synthesized nascent chains for proteasomal degradation.</text>
</comment>
<keyword evidence="1" id="KW-0479">Metal-binding</keyword>
<dbReference type="RefSeq" id="XP_011132690.1">
    <property type="nucleotide sequence ID" value="XM_011134388.1"/>
</dbReference>
<dbReference type="PANTHER" id="PTHR12389:SF0">
    <property type="entry name" value="E3 UBIQUITIN-PROTEIN LIGASE LISTERIN"/>
    <property type="match status" value="1"/>
</dbReference>
<feature type="compositionally biased region" description="Polar residues" evidence="2">
    <location>
        <begin position="1509"/>
        <end position="1521"/>
    </location>
</feature>
<dbReference type="OrthoDB" id="6108at2759"/>
<dbReference type="PANTHER" id="PTHR12389">
    <property type="entry name" value="ZINC FINGER PROTEIN 294"/>
    <property type="match status" value="1"/>
</dbReference>
<dbReference type="EMBL" id="AFNH02001102">
    <property type="protein sequence ID" value="EZG44375.1"/>
    <property type="molecule type" value="Genomic_DNA"/>
</dbReference>
<dbReference type="Proteomes" id="UP000019763">
    <property type="component" value="Unassembled WGS sequence"/>
</dbReference>
<accession>A0A023B0J1</accession>
<comment type="caution">
    <text evidence="3">The sequence shown here is derived from an EMBL/GenBank/DDBJ whole genome shotgun (WGS) entry which is preliminary data.</text>
</comment>
<dbReference type="GO" id="GO:1990116">
    <property type="term" value="P:ribosome-associated ubiquitin-dependent protein catabolic process"/>
    <property type="evidence" value="ECO:0007669"/>
    <property type="project" value="UniProtKB-UniRule"/>
</dbReference>
<feature type="compositionally biased region" description="Basic and acidic residues" evidence="2">
    <location>
        <begin position="1272"/>
        <end position="1287"/>
    </location>
</feature>
<comment type="subunit">
    <text evidence="1">Component of the ribosome quality control complex (RQC).</text>
</comment>
<feature type="region of interest" description="Disordered" evidence="2">
    <location>
        <begin position="1245"/>
        <end position="1305"/>
    </location>
</feature>
<dbReference type="EC" id="2.3.2.27" evidence="1"/>
<name>A0A023B0J1_GRENI</name>
<keyword evidence="1" id="KW-0833">Ubl conjugation pathway</keyword>
<keyword evidence="1" id="KW-0863">Zinc-finger</keyword>
<evidence type="ECO:0000313" key="4">
    <source>
        <dbReference type="Proteomes" id="UP000019763"/>
    </source>
</evidence>
<dbReference type="GO" id="GO:0072344">
    <property type="term" value="P:rescue of stalled ribosome"/>
    <property type="evidence" value="ECO:0007669"/>
    <property type="project" value="UniProtKB-UniRule"/>
</dbReference>
<organism evidence="3 4">
    <name type="scientific">Gregarina niphandrodes</name>
    <name type="common">Septate eugregarine</name>
    <dbReference type="NCBI Taxonomy" id="110365"/>
    <lineage>
        <taxon>Eukaryota</taxon>
        <taxon>Sar</taxon>
        <taxon>Alveolata</taxon>
        <taxon>Apicomplexa</taxon>
        <taxon>Conoidasida</taxon>
        <taxon>Gregarinasina</taxon>
        <taxon>Eugregarinorida</taxon>
        <taxon>Gregarinidae</taxon>
        <taxon>Gregarina</taxon>
    </lineage>
</organism>
<dbReference type="GO" id="GO:0043023">
    <property type="term" value="F:ribosomal large subunit binding"/>
    <property type="evidence" value="ECO:0007669"/>
    <property type="project" value="TreeGrafter"/>
</dbReference>
<dbReference type="GO" id="GO:1990112">
    <property type="term" value="C:RQC complex"/>
    <property type="evidence" value="ECO:0007669"/>
    <property type="project" value="UniProtKB-UniRule"/>
</dbReference>
<dbReference type="GO" id="GO:0005829">
    <property type="term" value="C:cytosol"/>
    <property type="evidence" value="ECO:0007669"/>
    <property type="project" value="UniProtKB-UniRule"/>
</dbReference>
<dbReference type="InterPro" id="IPR039795">
    <property type="entry name" value="LTN1/Rkr1"/>
</dbReference>
<feature type="compositionally biased region" description="Low complexity" evidence="2">
    <location>
        <begin position="930"/>
        <end position="980"/>
    </location>
</feature>
<keyword evidence="1" id="KW-0808">Transferase</keyword>
<proteinExistence type="inferred from homology"/>
<reference evidence="3" key="1">
    <citation type="submission" date="2013-12" db="EMBL/GenBank/DDBJ databases">
        <authorList>
            <person name="Omoto C.K."/>
            <person name="Sibley D."/>
            <person name="Venepally P."/>
            <person name="Hadjithomas M."/>
            <person name="Karamycheva S."/>
            <person name="Brunk B."/>
            <person name="Roos D."/>
            <person name="Caler E."/>
            <person name="Lorenzi H."/>
        </authorList>
    </citation>
    <scope>NUCLEOTIDE SEQUENCE</scope>
</reference>
<feature type="region of interest" description="Disordered" evidence="2">
    <location>
        <begin position="1490"/>
        <end position="1521"/>
    </location>
</feature>
<gene>
    <name evidence="3" type="ORF">GNI_148180</name>
</gene>
<keyword evidence="1" id="KW-0862">Zinc</keyword>
<evidence type="ECO:0000256" key="1">
    <source>
        <dbReference type="RuleBase" id="RU367090"/>
    </source>
</evidence>